<proteinExistence type="predicted"/>
<dbReference type="AlphaFoldDB" id="C5EAS3"/>
<protein>
    <submittedName>
        <fullName evidence="1">Uncharacterized protein</fullName>
    </submittedName>
</protein>
<dbReference type="Proteomes" id="UP000005084">
    <property type="component" value="Unassembled WGS sequence"/>
</dbReference>
<dbReference type="EMBL" id="DS990239">
    <property type="protein sequence ID" value="EEQ55117.1"/>
    <property type="molecule type" value="Genomic_DNA"/>
</dbReference>
<gene>
    <name evidence="1" type="ORF">BLIG_01068</name>
</gene>
<evidence type="ECO:0000313" key="1">
    <source>
        <dbReference type="EMBL" id="EEQ55117.1"/>
    </source>
</evidence>
<sequence length="50" mass="5505">MRKRKVMIMSLKDSMIRGLALSGMDAIARAGYADSKMFADIINAANKDAR</sequence>
<dbReference type="HOGENOM" id="CLU_218626_0_0_11"/>
<accession>C5EAS3</accession>
<organism evidence="1">
    <name type="scientific">Bifidobacterium longum subsp. infantis CCUG 52486</name>
    <dbReference type="NCBI Taxonomy" id="537937"/>
    <lineage>
        <taxon>Bacteria</taxon>
        <taxon>Bacillati</taxon>
        <taxon>Actinomycetota</taxon>
        <taxon>Actinomycetes</taxon>
        <taxon>Bifidobacteriales</taxon>
        <taxon>Bifidobacteriaceae</taxon>
        <taxon>Bifidobacterium</taxon>
    </lineage>
</organism>
<reference evidence="1" key="1">
    <citation type="submission" date="2008-08" db="EMBL/GenBank/DDBJ databases">
        <title>Annotation of Bifidobacterium longum subsp. infantis CCUG 52486.</title>
        <authorList>
            <consortium name="The Broad Institute Genome Sequencing Platform"/>
            <person name="Gougoulias C."/>
            <person name="Tuohy K.M."/>
            <person name="Gibson G.R."/>
            <person name="Ward D."/>
            <person name="Mehta T."/>
            <person name="Young S."/>
            <person name="Jaffe D."/>
            <person name="Gnerre S."/>
            <person name="Berlin A."/>
            <person name="Heiman D."/>
            <person name="Hepburn T."/>
            <person name="Shea T."/>
            <person name="Sykes S."/>
            <person name="Alvarado L."/>
            <person name="Kodira C."/>
            <person name="Borodovsky M."/>
            <person name="Lander E."/>
            <person name="Galagan J."/>
            <person name="Nusbaum C."/>
            <person name="Birren B."/>
        </authorList>
    </citation>
    <scope>NUCLEOTIDE SEQUENCE [LARGE SCALE GENOMIC DNA]</scope>
    <source>
        <strain evidence="1">CCUG 52486</strain>
    </source>
</reference>
<name>C5EAS3_BIFLI</name>